<dbReference type="InterPro" id="IPR014942">
    <property type="entry name" value="AbiEii"/>
</dbReference>
<dbReference type="eggNOG" id="ENOG50334PX">
    <property type="taxonomic scope" value="Bacteria"/>
</dbReference>
<dbReference type="KEGG" id="ccz:CCALI_01879"/>
<dbReference type="EMBL" id="HF951689">
    <property type="protein sequence ID" value="CCW35688.1"/>
    <property type="molecule type" value="Genomic_DNA"/>
</dbReference>
<dbReference type="OrthoDB" id="4084402at2"/>
<keyword evidence="2" id="KW-1185">Reference proteome</keyword>
<organism evidence="1 2">
    <name type="scientific">Chthonomonas calidirosea (strain DSM 23976 / ICMP 18418 / T49)</name>
    <dbReference type="NCBI Taxonomy" id="1303518"/>
    <lineage>
        <taxon>Bacteria</taxon>
        <taxon>Bacillati</taxon>
        <taxon>Armatimonadota</taxon>
        <taxon>Chthonomonadia</taxon>
        <taxon>Chthonomonadales</taxon>
        <taxon>Chthonomonadaceae</taxon>
        <taxon>Chthonomonas</taxon>
    </lineage>
</organism>
<dbReference type="InParanoid" id="S0EVB5"/>
<evidence type="ECO:0000313" key="1">
    <source>
        <dbReference type="EMBL" id="CCW35688.1"/>
    </source>
</evidence>
<dbReference type="HOGENOM" id="CLU_1308303_0_0_0"/>
<gene>
    <name evidence="1" type="ORF">CCALI_01879</name>
</gene>
<proteinExistence type="predicted"/>
<accession>S0EVB5</accession>
<reference evidence="2" key="1">
    <citation type="submission" date="2013-03" db="EMBL/GenBank/DDBJ databases">
        <title>Genome sequence of Chthonomonas calidirosea, the first sequenced genome from the Armatimonadetes phylum (formally candidate division OP10).</title>
        <authorList>
            <person name="Lee K.C.Y."/>
            <person name="Morgan X.C."/>
            <person name="Dunfield P.F."/>
            <person name="Tamas I."/>
            <person name="Houghton K.M."/>
            <person name="Vyssotski M."/>
            <person name="Ryan J.L.J."/>
            <person name="Lagutin K."/>
            <person name="McDonald I.R."/>
            <person name="Stott M.B."/>
        </authorList>
    </citation>
    <scope>NUCLEOTIDE SEQUENCE [LARGE SCALE GENOMIC DNA]</scope>
    <source>
        <strain evidence="2">DSM 23976 / ICMP 18418 / T49</strain>
    </source>
</reference>
<dbReference type="Proteomes" id="UP000014227">
    <property type="component" value="Chromosome I"/>
</dbReference>
<dbReference type="PATRIC" id="fig|1303518.3.peg.1936"/>
<evidence type="ECO:0000313" key="2">
    <source>
        <dbReference type="Proteomes" id="UP000014227"/>
    </source>
</evidence>
<name>S0EVB5_CHTCT</name>
<dbReference type="AlphaFoldDB" id="S0EVB5"/>
<sequence>MPRAGRVCAAILSEGLVLQRIRRQLSFDRLLARLFAVQTEAPWVLKGGYALELRFRSARSTKDNDLTLRSGLLPTDASGTQRDRLRRRLQQSASIDLADFFEFFVQPATLDLEGAPVGGLRYPVEAVMDGRIFAKFHVDIGIGDEVADSQEVIEGGDWLAFSGIPRPQFLSIPCEQQWAEKFHAYTRPRLDRMNSRAKDLIDLAATQPAQ</sequence>
<dbReference type="Pfam" id="PF08843">
    <property type="entry name" value="AbiEii"/>
    <property type="match status" value="1"/>
</dbReference>
<protein>
    <submittedName>
        <fullName evidence="1">Uncharacterized protein</fullName>
    </submittedName>
</protein>